<proteinExistence type="predicted"/>
<dbReference type="Proteomes" id="UP000027601">
    <property type="component" value="Unassembled WGS sequence"/>
</dbReference>
<name>A0A069D6W1_9BACE</name>
<gene>
    <name evidence="1" type="ORF">JCM15093_3467</name>
</gene>
<dbReference type="AlphaFoldDB" id="A0A069D6W1"/>
<dbReference type="EMBL" id="BAJS01000040">
    <property type="protein sequence ID" value="GAK38152.1"/>
    <property type="molecule type" value="Genomic_DNA"/>
</dbReference>
<keyword evidence="2" id="KW-1185">Reference proteome</keyword>
<comment type="caution">
    <text evidence="1">The sequence shown here is derived from an EMBL/GenBank/DDBJ whole genome shotgun (WGS) entry which is preliminary data.</text>
</comment>
<accession>A0A069D6W1</accession>
<reference evidence="1 2" key="1">
    <citation type="journal article" date="2015" name="Microbes Environ.">
        <title>Distribution and evolution of nitrogen fixation genes in the phylum bacteroidetes.</title>
        <authorList>
            <person name="Inoue J."/>
            <person name="Oshima K."/>
            <person name="Suda W."/>
            <person name="Sakamoto M."/>
            <person name="Iino T."/>
            <person name="Noda S."/>
            <person name="Hongoh Y."/>
            <person name="Hattori M."/>
            <person name="Ohkuma M."/>
        </authorList>
    </citation>
    <scope>NUCLEOTIDE SEQUENCE [LARGE SCALE GENOMIC DNA]</scope>
    <source>
        <strain evidence="1 2">JCM 15093</strain>
    </source>
</reference>
<evidence type="ECO:0000313" key="2">
    <source>
        <dbReference type="Proteomes" id="UP000027601"/>
    </source>
</evidence>
<protein>
    <submittedName>
        <fullName evidence="1">Uncharacterized protein</fullName>
    </submittedName>
</protein>
<evidence type="ECO:0000313" key="1">
    <source>
        <dbReference type="EMBL" id="GAK38152.1"/>
    </source>
</evidence>
<organism evidence="1 2">
    <name type="scientific">Bacteroides graminisolvens DSM 19988 = JCM 15093</name>
    <dbReference type="NCBI Taxonomy" id="1121097"/>
    <lineage>
        <taxon>Bacteria</taxon>
        <taxon>Pseudomonadati</taxon>
        <taxon>Bacteroidota</taxon>
        <taxon>Bacteroidia</taxon>
        <taxon>Bacteroidales</taxon>
        <taxon>Bacteroidaceae</taxon>
        <taxon>Bacteroides</taxon>
    </lineage>
</organism>
<sequence>MRFLASDGMKSGTSWSNLSSSVLRNYAYLYLYDNTYDELGRLKTNKKNKQSVVSCSYAYNIRS</sequence>
<dbReference type="RefSeq" id="WP_148297783.1">
    <property type="nucleotide sequence ID" value="NZ_BAJS01000040.1"/>
</dbReference>
<dbReference type="OrthoDB" id="976756at2"/>